<dbReference type="Proteomes" id="UP001143910">
    <property type="component" value="Unassembled WGS sequence"/>
</dbReference>
<proteinExistence type="predicted"/>
<dbReference type="EMBL" id="JANJQO010000817">
    <property type="protein sequence ID" value="KAJ2974540.1"/>
    <property type="molecule type" value="Genomic_DNA"/>
</dbReference>
<evidence type="ECO:0000313" key="2">
    <source>
        <dbReference type="Proteomes" id="UP001143910"/>
    </source>
</evidence>
<gene>
    <name evidence="1" type="ORF">NQ176_g5999</name>
</gene>
<name>A0ACC1N5H9_9HYPO</name>
<accession>A0ACC1N5H9</accession>
<organism evidence="1 2">
    <name type="scientific">Zarea fungicola</name>
    <dbReference type="NCBI Taxonomy" id="93591"/>
    <lineage>
        <taxon>Eukaryota</taxon>
        <taxon>Fungi</taxon>
        <taxon>Dikarya</taxon>
        <taxon>Ascomycota</taxon>
        <taxon>Pezizomycotina</taxon>
        <taxon>Sordariomycetes</taxon>
        <taxon>Hypocreomycetidae</taxon>
        <taxon>Hypocreales</taxon>
        <taxon>Cordycipitaceae</taxon>
        <taxon>Zarea</taxon>
    </lineage>
</organism>
<protein>
    <submittedName>
        <fullName evidence="1">Uncharacterized protein</fullName>
    </submittedName>
</protein>
<comment type="caution">
    <text evidence="1">The sequence shown here is derived from an EMBL/GenBank/DDBJ whole genome shotgun (WGS) entry which is preliminary data.</text>
</comment>
<sequence length="480" mass="52351">MGRAIATSEVRKNSSRESCWIVVDGRVYDMTSFAPSHPGGEQIIYRYAGRDASEQYNAVHAPSLISRTLEPQYQLGALDETSITEDWKHDSASSVSSESTGGKVPLSRIINLHDFEASARASLSKKSWAYINSASNDNITKDGNLDMLKKIWLRPAVMRKVGHVKTATSVFGCDLDMPVYISAVGTGRAGGPDGELAFARGAGASGIVHCISTSASYPHDEILGVTPKQAWFQLYVNKDRRKTEDLLRFISSSGKVKALFVTVDLPIVSKREEDERAEQGSVDGLGVPDGKGSGLARQSAGFIDPQLSWEDIPWIRKFTHLPIIVKGIQRWEDAELAIRYGCDGIVVSNHGGRAADTAQPAIISLLELHKNLPETFDKLTVLIDGGFRRGSDVVKALCLGASAVGFGRSFMYSLNYGEQGVVHAANLLREEIETAMKLCGMADLTADASPRYLNTKPVDGFVADREHSYLREPSRIKAKM</sequence>
<evidence type="ECO:0000313" key="1">
    <source>
        <dbReference type="EMBL" id="KAJ2974540.1"/>
    </source>
</evidence>
<keyword evidence="2" id="KW-1185">Reference proteome</keyword>
<reference evidence="1" key="1">
    <citation type="submission" date="2022-08" db="EMBL/GenBank/DDBJ databases">
        <title>Genome Sequence of Lecanicillium fungicola.</title>
        <authorList>
            <person name="Buettner E."/>
        </authorList>
    </citation>
    <scope>NUCLEOTIDE SEQUENCE</scope>
    <source>
        <strain evidence="1">Babe33</strain>
    </source>
</reference>